<keyword evidence="3 10" id="KW-0963">Cytoplasm</keyword>
<evidence type="ECO:0000256" key="2">
    <source>
        <dbReference type="ARBA" id="ARBA00007663"/>
    </source>
</evidence>
<name>A0A4U2YXL2_9BACI</name>
<dbReference type="GO" id="GO:0000049">
    <property type="term" value="F:tRNA binding"/>
    <property type="evidence" value="ECO:0007669"/>
    <property type="project" value="TreeGrafter"/>
</dbReference>
<sequence length="313" mass="35723">MNEEVLIEKSVSALKKGDLLIYPTETVYGIGVDSQNIEGVKKLYKIKNRSVHKPLALNVSSIDMVSKLAYISEDTRLLMEYFWPGPITFILKSISEEKNIGFRMPDNSLTLRVIENFGSPISGTSANISGLLASTNIEKTKSYFSQSDIFFLDGGKPRIGIESTILDMSASENYKIIRHGIIAKEEIEFILKKTVSDEQSEIYYSLEGNIKFLLTTTKQLEEYHFHYTNEDYIWLVRESTTKKSKLSNLKNVIIISDDSQEALKNLYDIINSIQSNRVKLIVAEMREPISYADKLFNEKISMLAHRTYINLED</sequence>
<dbReference type="GO" id="GO:0003725">
    <property type="term" value="F:double-stranded RNA binding"/>
    <property type="evidence" value="ECO:0007669"/>
    <property type="project" value="UniProtKB-UniRule"/>
</dbReference>
<keyword evidence="6 10" id="KW-0548">Nucleotidyltransferase</keyword>
<keyword evidence="7 10" id="KW-0547">Nucleotide-binding</keyword>
<protein>
    <recommendedName>
        <fullName evidence="10">Threonylcarbamoyl-AMP synthase</fullName>
        <shortName evidence="10">TC-AMP synthase</shortName>
        <ecNumber evidence="10">2.7.7.87</ecNumber>
    </recommendedName>
    <alternativeName>
        <fullName evidence="10">L-threonylcarbamoyladenylate synthase</fullName>
    </alternativeName>
</protein>
<dbReference type="NCBIfam" id="TIGR00057">
    <property type="entry name" value="L-threonylcarbamoyladenylate synthase"/>
    <property type="match status" value="1"/>
</dbReference>
<dbReference type="GO" id="GO:0006450">
    <property type="term" value="P:regulation of translational fidelity"/>
    <property type="evidence" value="ECO:0007669"/>
    <property type="project" value="TreeGrafter"/>
</dbReference>
<keyword evidence="4 10" id="KW-0808">Transferase</keyword>
<dbReference type="InterPro" id="IPR050156">
    <property type="entry name" value="TC-AMP_synthase_SUA5"/>
</dbReference>
<feature type="domain" description="YrdC-like" evidence="12">
    <location>
        <begin position="4"/>
        <end position="182"/>
    </location>
</feature>
<dbReference type="GO" id="GO:0005737">
    <property type="term" value="C:cytoplasm"/>
    <property type="evidence" value="ECO:0007669"/>
    <property type="project" value="UniProtKB-SubCell"/>
</dbReference>
<dbReference type="InterPro" id="IPR006070">
    <property type="entry name" value="Sua5-like_dom"/>
</dbReference>
<proteinExistence type="inferred from homology"/>
<dbReference type="EMBL" id="SZPU01000060">
    <property type="protein sequence ID" value="TKI65974.1"/>
    <property type="molecule type" value="Genomic_DNA"/>
</dbReference>
<feature type="binding site" evidence="11">
    <location>
        <position position="49"/>
    </location>
    <ligand>
        <name>ATP</name>
        <dbReference type="ChEBI" id="CHEBI:30616"/>
    </ligand>
</feature>
<dbReference type="GO" id="GO:0008033">
    <property type="term" value="P:tRNA processing"/>
    <property type="evidence" value="ECO:0007669"/>
    <property type="project" value="UniProtKB-KW"/>
</dbReference>
<gene>
    <name evidence="13" type="ORF">FC756_15690</name>
</gene>
<comment type="catalytic activity">
    <reaction evidence="9 10">
        <text>L-threonine + hydrogencarbonate + ATP = L-threonylcarbamoyladenylate + diphosphate + H2O</text>
        <dbReference type="Rhea" id="RHEA:36407"/>
        <dbReference type="ChEBI" id="CHEBI:15377"/>
        <dbReference type="ChEBI" id="CHEBI:17544"/>
        <dbReference type="ChEBI" id="CHEBI:30616"/>
        <dbReference type="ChEBI" id="CHEBI:33019"/>
        <dbReference type="ChEBI" id="CHEBI:57926"/>
        <dbReference type="ChEBI" id="CHEBI:73682"/>
        <dbReference type="EC" id="2.7.7.87"/>
    </reaction>
</comment>
<comment type="function">
    <text evidence="10">Required for the formation of a threonylcarbamoyl group on adenosine at position 37 (t(6)A37) in tRNAs that read codons beginning with adenine.</text>
</comment>
<comment type="caution">
    <text evidence="13">The sequence shown here is derived from an EMBL/GenBank/DDBJ whole genome shotgun (WGS) entry which is preliminary data.</text>
</comment>
<dbReference type="EC" id="2.7.7.87" evidence="10"/>
<dbReference type="PROSITE" id="PS51163">
    <property type="entry name" value="YRDC"/>
    <property type="match status" value="1"/>
</dbReference>
<accession>A0A4U2YXL2</accession>
<evidence type="ECO:0000256" key="11">
    <source>
        <dbReference type="PIRSR" id="PIRSR004930-1"/>
    </source>
</evidence>
<evidence type="ECO:0000256" key="6">
    <source>
        <dbReference type="ARBA" id="ARBA00022695"/>
    </source>
</evidence>
<dbReference type="InterPro" id="IPR017945">
    <property type="entry name" value="DHBP_synth_RibB-like_a/b_dom"/>
</dbReference>
<keyword evidence="5 10" id="KW-0819">tRNA processing</keyword>
<evidence type="ECO:0000256" key="3">
    <source>
        <dbReference type="ARBA" id="ARBA00022490"/>
    </source>
</evidence>
<keyword evidence="8 10" id="KW-0067">ATP-binding</keyword>
<dbReference type="Pfam" id="PF01300">
    <property type="entry name" value="Sua5_yciO_yrdC"/>
    <property type="match status" value="1"/>
</dbReference>
<dbReference type="InterPro" id="IPR010923">
    <property type="entry name" value="T(6)A37_SUA5"/>
</dbReference>
<dbReference type="PIRSF" id="PIRSF004930">
    <property type="entry name" value="Tln_factor_SUA5"/>
    <property type="match status" value="1"/>
</dbReference>
<dbReference type="RefSeq" id="WP_107895370.1">
    <property type="nucleotide sequence ID" value="NZ_PYWM01000009.1"/>
</dbReference>
<keyword evidence="14" id="KW-1185">Reference proteome</keyword>
<evidence type="ECO:0000256" key="8">
    <source>
        <dbReference type="ARBA" id="ARBA00022840"/>
    </source>
</evidence>
<evidence type="ECO:0000256" key="5">
    <source>
        <dbReference type="ARBA" id="ARBA00022694"/>
    </source>
</evidence>
<organism evidence="13 14">
    <name type="scientific">Lysinibacillus mangiferihumi</name>
    <dbReference type="NCBI Taxonomy" id="1130819"/>
    <lineage>
        <taxon>Bacteria</taxon>
        <taxon>Bacillati</taxon>
        <taxon>Bacillota</taxon>
        <taxon>Bacilli</taxon>
        <taxon>Bacillales</taxon>
        <taxon>Bacillaceae</taxon>
        <taxon>Lysinibacillus</taxon>
    </lineage>
</organism>
<dbReference type="AlphaFoldDB" id="A0A4U2YXL2"/>
<evidence type="ECO:0000313" key="13">
    <source>
        <dbReference type="EMBL" id="TKI65974.1"/>
    </source>
</evidence>
<evidence type="ECO:0000256" key="7">
    <source>
        <dbReference type="ARBA" id="ARBA00022741"/>
    </source>
</evidence>
<comment type="subcellular location">
    <subcellularLocation>
        <location evidence="1 10">Cytoplasm</location>
    </subcellularLocation>
</comment>
<dbReference type="GO" id="GO:0005524">
    <property type="term" value="F:ATP binding"/>
    <property type="evidence" value="ECO:0007669"/>
    <property type="project" value="UniProtKB-UniRule"/>
</dbReference>
<evidence type="ECO:0000259" key="12">
    <source>
        <dbReference type="PROSITE" id="PS51163"/>
    </source>
</evidence>
<evidence type="ECO:0000256" key="10">
    <source>
        <dbReference type="PIRNR" id="PIRNR004930"/>
    </source>
</evidence>
<evidence type="ECO:0000256" key="1">
    <source>
        <dbReference type="ARBA" id="ARBA00004496"/>
    </source>
</evidence>
<dbReference type="PANTHER" id="PTHR17490">
    <property type="entry name" value="SUA5"/>
    <property type="match status" value="1"/>
</dbReference>
<feature type="binding site" evidence="11">
    <location>
        <position position="178"/>
    </location>
    <ligand>
        <name>ATP</name>
        <dbReference type="ChEBI" id="CHEBI:30616"/>
    </ligand>
</feature>
<feature type="binding site" evidence="11">
    <location>
        <position position="125"/>
    </location>
    <ligand>
        <name>ATP</name>
        <dbReference type="ChEBI" id="CHEBI:30616"/>
    </ligand>
</feature>
<evidence type="ECO:0000256" key="9">
    <source>
        <dbReference type="ARBA" id="ARBA00048366"/>
    </source>
</evidence>
<dbReference type="Proteomes" id="UP000308744">
    <property type="component" value="Unassembled WGS sequence"/>
</dbReference>
<dbReference type="SUPFAM" id="SSF55821">
    <property type="entry name" value="YrdC/RibB"/>
    <property type="match status" value="1"/>
</dbReference>
<feature type="binding site" evidence="11">
    <location>
        <position position="103"/>
    </location>
    <ligand>
        <name>L-threonine</name>
        <dbReference type="ChEBI" id="CHEBI:57926"/>
    </ligand>
</feature>
<evidence type="ECO:0000256" key="4">
    <source>
        <dbReference type="ARBA" id="ARBA00022679"/>
    </source>
</evidence>
<dbReference type="Gene3D" id="3.90.870.10">
    <property type="entry name" value="DHBP synthase"/>
    <property type="match status" value="1"/>
</dbReference>
<reference evidence="13 14" key="1">
    <citation type="submission" date="2019-04" db="EMBL/GenBank/DDBJ databases">
        <title>Lysinibacillus genome sequencing.</title>
        <authorList>
            <person name="Dunlap C."/>
        </authorList>
    </citation>
    <scope>NUCLEOTIDE SEQUENCE [LARGE SCALE GENOMIC DNA]</scope>
    <source>
        <strain evidence="13 14">CCTCC AB 2010389</strain>
    </source>
</reference>
<dbReference type="GO" id="GO:0061710">
    <property type="term" value="F:L-threonylcarbamoyladenylate synthase"/>
    <property type="evidence" value="ECO:0007669"/>
    <property type="project" value="UniProtKB-EC"/>
</dbReference>
<evidence type="ECO:0000313" key="14">
    <source>
        <dbReference type="Proteomes" id="UP000308744"/>
    </source>
</evidence>
<feature type="binding site" evidence="11">
    <location>
        <position position="163"/>
    </location>
    <ligand>
        <name>L-threonine</name>
        <dbReference type="ChEBI" id="CHEBI:57926"/>
    </ligand>
</feature>
<feature type="binding site" evidence="11">
    <location>
        <position position="26"/>
    </location>
    <ligand>
        <name>L-threonine</name>
        <dbReference type="ChEBI" id="CHEBI:57926"/>
    </ligand>
</feature>
<dbReference type="PANTHER" id="PTHR17490:SF16">
    <property type="entry name" value="THREONYLCARBAMOYL-AMP SYNTHASE"/>
    <property type="match status" value="1"/>
</dbReference>
<comment type="similarity">
    <text evidence="2 10">Belongs to the SUA5 family.</text>
</comment>